<keyword evidence="2" id="KW-1185">Reference proteome</keyword>
<protein>
    <submittedName>
        <fullName evidence="1">Uncharacterized protein</fullName>
    </submittedName>
</protein>
<organism evidence="1 2">
    <name type="scientific">Clonostachys solani</name>
    <dbReference type="NCBI Taxonomy" id="160281"/>
    <lineage>
        <taxon>Eukaryota</taxon>
        <taxon>Fungi</taxon>
        <taxon>Dikarya</taxon>
        <taxon>Ascomycota</taxon>
        <taxon>Pezizomycotina</taxon>
        <taxon>Sordariomycetes</taxon>
        <taxon>Hypocreomycetidae</taxon>
        <taxon>Hypocreales</taxon>
        <taxon>Bionectriaceae</taxon>
        <taxon>Clonostachys</taxon>
    </lineage>
</organism>
<dbReference type="OrthoDB" id="4330301at2759"/>
<name>A0A9N9Z5Y3_9HYPO</name>
<proteinExistence type="predicted"/>
<dbReference type="Proteomes" id="UP000775872">
    <property type="component" value="Unassembled WGS sequence"/>
</dbReference>
<reference evidence="1 2" key="2">
    <citation type="submission" date="2021-10" db="EMBL/GenBank/DDBJ databases">
        <authorList>
            <person name="Piombo E."/>
        </authorList>
    </citation>
    <scope>NUCLEOTIDE SEQUENCE [LARGE SCALE GENOMIC DNA]</scope>
</reference>
<accession>A0A9N9Z5Y3</accession>
<gene>
    <name evidence="1" type="ORF">CSOL1703_00001605</name>
</gene>
<dbReference type="EMBL" id="CABFOC020000035">
    <property type="protein sequence ID" value="CAH0049647.1"/>
    <property type="molecule type" value="Genomic_DNA"/>
</dbReference>
<sequence length="135" mass="14879">MVAAASQASVEDVWDTFQSGKIPETAELTALKKTALPEKTLNVTNSVSLFGRDPKDASRMLFRQNIDNRAIAKSRKTINDIPNNDDWAIYLKAITESGSSKNISTLPPSWSDGNGELGPGFKPIRLILWVCYRVP</sequence>
<evidence type="ECO:0000313" key="2">
    <source>
        <dbReference type="Proteomes" id="UP000775872"/>
    </source>
</evidence>
<comment type="caution">
    <text evidence="1">The sequence shown here is derived from an EMBL/GenBank/DDBJ whole genome shotgun (WGS) entry which is preliminary data.</text>
</comment>
<reference evidence="2" key="1">
    <citation type="submission" date="2019-06" db="EMBL/GenBank/DDBJ databases">
        <authorList>
            <person name="Broberg M."/>
        </authorList>
    </citation>
    <scope>NUCLEOTIDE SEQUENCE [LARGE SCALE GENOMIC DNA]</scope>
</reference>
<dbReference type="AlphaFoldDB" id="A0A9N9Z5Y3"/>
<evidence type="ECO:0000313" key="1">
    <source>
        <dbReference type="EMBL" id="CAH0049647.1"/>
    </source>
</evidence>